<dbReference type="PANTHER" id="PTHR10828">
    <property type="entry name" value="M-PHASE INDUCER PHOSPHATASE DUAL SPECIFICITY PHOSPHATASE CDC25"/>
    <property type="match status" value="1"/>
</dbReference>
<dbReference type="InterPro" id="IPR036873">
    <property type="entry name" value="Rhodanese-like_dom_sf"/>
</dbReference>
<dbReference type="SMART" id="SM00450">
    <property type="entry name" value="RHOD"/>
    <property type="match status" value="1"/>
</dbReference>
<dbReference type="InterPro" id="IPR001763">
    <property type="entry name" value="Rhodanese-like_dom"/>
</dbReference>
<sequence length="152" mass="17070">MAANWTEPDKTSPSLGYIQPEELHALLIDPENRKNVYIIDVRDNDIHCGHIRGSANIPLLNFTPELIATMAKGLIKTHKKIVFHCMMSQARGPKAANQFFRHVLSVYPDSAVEILILSGGFSRFGMMFHEDSRVVTGFDAETFEQDIGFSSF</sequence>
<protein>
    <submittedName>
        <fullName evidence="2">Rhodanese-like domain</fullName>
    </submittedName>
</protein>
<evidence type="ECO:0000313" key="2">
    <source>
        <dbReference type="EMBL" id="KAG9396483.1"/>
    </source>
</evidence>
<organism evidence="2 3">
    <name type="scientific">Carpediemonas membranifera</name>
    <dbReference type="NCBI Taxonomy" id="201153"/>
    <lineage>
        <taxon>Eukaryota</taxon>
        <taxon>Metamonada</taxon>
        <taxon>Carpediemonas-like organisms</taxon>
        <taxon>Carpediemonas</taxon>
    </lineage>
</organism>
<evidence type="ECO:0000259" key="1">
    <source>
        <dbReference type="PROSITE" id="PS50206"/>
    </source>
</evidence>
<name>A0A8J6B654_9EUKA</name>
<dbReference type="PANTHER" id="PTHR10828:SF38">
    <property type="entry name" value="ARSENICAL-RESISTANCE PROTEIN 2-RELATED"/>
    <property type="match status" value="1"/>
</dbReference>
<dbReference type="EMBL" id="JAHDYR010000005">
    <property type="protein sequence ID" value="KAG9396483.1"/>
    <property type="molecule type" value="Genomic_DNA"/>
</dbReference>
<feature type="domain" description="Rhodanese" evidence="1">
    <location>
        <begin position="32"/>
        <end position="133"/>
    </location>
</feature>
<dbReference type="GO" id="GO:0004725">
    <property type="term" value="F:protein tyrosine phosphatase activity"/>
    <property type="evidence" value="ECO:0007669"/>
    <property type="project" value="TreeGrafter"/>
</dbReference>
<comment type="caution">
    <text evidence="2">The sequence shown here is derived from an EMBL/GenBank/DDBJ whole genome shotgun (WGS) entry which is preliminary data.</text>
</comment>
<dbReference type="PROSITE" id="PS50206">
    <property type="entry name" value="RHODANESE_3"/>
    <property type="match status" value="1"/>
</dbReference>
<dbReference type="Gene3D" id="3.40.250.10">
    <property type="entry name" value="Rhodanese-like domain"/>
    <property type="match status" value="1"/>
</dbReference>
<dbReference type="GO" id="GO:0005737">
    <property type="term" value="C:cytoplasm"/>
    <property type="evidence" value="ECO:0007669"/>
    <property type="project" value="TreeGrafter"/>
</dbReference>
<keyword evidence="3" id="KW-1185">Reference proteome</keyword>
<gene>
    <name evidence="2" type="ORF">J8273_1464</name>
</gene>
<dbReference type="Pfam" id="PF00581">
    <property type="entry name" value="Rhodanese"/>
    <property type="match status" value="1"/>
</dbReference>
<reference evidence="2" key="1">
    <citation type="submission" date="2021-05" db="EMBL/GenBank/DDBJ databases">
        <title>A free-living protist that lacks canonical eukaryotic 1 DNA replication and segregation systems.</title>
        <authorList>
            <person name="Salas-Leiva D.E."/>
            <person name="Tromer E.C."/>
            <person name="Curtis B.A."/>
            <person name="Jerlstrom-Hultqvist J."/>
            <person name="Kolisko M."/>
            <person name="Yi Z."/>
            <person name="Salas-Leiva J.S."/>
            <person name="Gallot-Lavallee L."/>
            <person name="Kops G.J.P.L."/>
            <person name="Archibald J.M."/>
            <person name="Simpson A.G.B."/>
            <person name="Roger A.J."/>
        </authorList>
    </citation>
    <scope>NUCLEOTIDE SEQUENCE</scope>
    <source>
        <strain evidence="2">BICM</strain>
    </source>
</reference>
<proteinExistence type="predicted"/>
<dbReference type="GO" id="GO:0005634">
    <property type="term" value="C:nucleus"/>
    <property type="evidence" value="ECO:0007669"/>
    <property type="project" value="TreeGrafter"/>
</dbReference>
<evidence type="ECO:0000313" key="3">
    <source>
        <dbReference type="Proteomes" id="UP000717585"/>
    </source>
</evidence>
<dbReference type="AlphaFoldDB" id="A0A8J6B654"/>
<accession>A0A8J6B654</accession>
<dbReference type="SUPFAM" id="SSF52821">
    <property type="entry name" value="Rhodanese/Cell cycle control phosphatase"/>
    <property type="match status" value="1"/>
</dbReference>
<dbReference type="Proteomes" id="UP000717585">
    <property type="component" value="Unassembled WGS sequence"/>
</dbReference>
<dbReference type="OrthoDB" id="102559at2759"/>